<accession>A0AAQ3Q7I4</accession>
<dbReference type="Proteomes" id="UP001327560">
    <property type="component" value="Chromosome 3"/>
</dbReference>
<organism evidence="1 2">
    <name type="scientific">Canna indica</name>
    <name type="common">Indian-shot</name>
    <dbReference type="NCBI Taxonomy" id="4628"/>
    <lineage>
        <taxon>Eukaryota</taxon>
        <taxon>Viridiplantae</taxon>
        <taxon>Streptophyta</taxon>
        <taxon>Embryophyta</taxon>
        <taxon>Tracheophyta</taxon>
        <taxon>Spermatophyta</taxon>
        <taxon>Magnoliopsida</taxon>
        <taxon>Liliopsida</taxon>
        <taxon>Zingiberales</taxon>
        <taxon>Cannaceae</taxon>
        <taxon>Canna</taxon>
    </lineage>
</organism>
<dbReference type="EMBL" id="CP136892">
    <property type="protein sequence ID" value="WOL01941.1"/>
    <property type="molecule type" value="Genomic_DNA"/>
</dbReference>
<evidence type="ECO:0000313" key="2">
    <source>
        <dbReference type="Proteomes" id="UP001327560"/>
    </source>
</evidence>
<protein>
    <submittedName>
        <fullName evidence="1">Protein SIEL isoform X3</fullName>
    </submittedName>
</protein>
<dbReference type="InterPro" id="IPR016024">
    <property type="entry name" value="ARM-type_fold"/>
</dbReference>
<dbReference type="PANTHER" id="PTHR20938:SF0">
    <property type="entry name" value="INTEGRATOR COMPLEX SUBUNIT 4"/>
    <property type="match status" value="1"/>
</dbReference>
<dbReference type="SUPFAM" id="SSF48371">
    <property type="entry name" value="ARM repeat"/>
    <property type="match status" value="1"/>
</dbReference>
<dbReference type="GO" id="GO:0005768">
    <property type="term" value="C:endosome"/>
    <property type="evidence" value="ECO:0007669"/>
    <property type="project" value="TreeGrafter"/>
</dbReference>
<name>A0AAQ3Q7I4_9LILI</name>
<reference evidence="1 2" key="1">
    <citation type="submission" date="2023-10" db="EMBL/GenBank/DDBJ databases">
        <title>Chromosome-scale genome assembly provides insights into flower coloration mechanisms of Canna indica.</title>
        <authorList>
            <person name="Li C."/>
        </authorList>
    </citation>
    <scope>NUCLEOTIDE SEQUENCE [LARGE SCALE GENOMIC DNA]</scope>
    <source>
        <tissue evidence="1">Flower</tissue>
    </source>
</reference>
<evidence type="ECO:0000313" key="1">
    <source>
        <dbReference type="EMBL" id="WOL01941.1"/>
    </source>
</evidence>
<dbReference type="PANTHER" id="PTHR20938">
    <property type="entry name" value="INTEGRATOR COMPLEX SUBUNIT 4"/>
    <property type="match status" value="1"/>
</dbReference>
<sequence>MQSCRPSQVTVGSIGRINQSPPVIPSPTFSGAHRVFSLAHLETMERALLEGLLLRIRAADTDPRLLLQVFLSARSLVINPDSSESTRCSVVDALVGSLRHHADDPAYVRASLKILGDAAALSSSLAPSVVSAVRPFLDTGDSLAADAVAALAFVVEAEGADADDEVGDGGGLSLVASALDGNHVLSLASSPFVAVRSRIIDLLVRSVEKGGRRNIFGHHLVIQAFVGLAMDIYPLIRRTAVYGMIALLREAGGGIDSMVVECFYGRAVVLLKDEEEAVRLASVKLVRIVIYYNAKYWLIDFSMFGISMRHLICIQLYDQLSECGEIFAANHQGAEHSEQMDVIFIQLCAMARDMCMKVRCEAFIALGRVKLVHESVLLQSISKKILGIKSGKAHVEDYVKRAKTSLSLASGIFVHGIEDEFYEVREAACRSLGMLTIFSVQFSCKATNLLMDMLNDDVESVRLQTLQTLFHMATHDRLTMQDKHMQMFLGLLADISASVRHSARKLLQLVKLPDLVTCRETVDCLIRNLERFPEEEEDIFFALSCVGKNHKKFSAKLANEFAKEIDVFCGELILDSLGVAAKLVLFISSSFSNGQHTTDIPKALFSYAIPFSGKIAHAFKGSISQDTLLAYLFSHSKEVDKKSSSSMPVHFATSDVTCKGIMTDFNELLACPNQPENKGELLNEEIMQSIRLNLKRVDEAWLLIKSHCTHEVQNMLRACKEELEIIAWNAGGSASAFLEFTALYIQVVWLTSEIWDRFEPKKSCIIGMTALDIRLERLDMNLRRLRLSRVGISAKPILERLASTVPRLEFLCEGPCNLSAFAKEVKHACAEGTSILCNPCVFHKLLELFYPKKITYFGTFKQKKAEVQVVGNDSENPLTFVSGLPVGIPFHITLYDILNSDRLWLLMAIGESIQYVFLDLCHFEGSNAVKKSTFSVPFYGTPKAASFLLKACIVMECPSEYVTKQEKSKGGPIGDFAMICVEKDVHFINANIR</sequence>
<proteinExistence type="predicted"/>
<dbReference type="AlphaFoldDB" id="A0AAQ3Q7I4"/>
<dbReference type="InterPro" id="IPR011989">
    <property type="entry name" value="ARM-like"/>
</dbReference>
<dbReference type="GO" id="GO:0010496">
    <property type="term" value="P:intercellular transport"/>
    <property type="evidence" value="ECO:0007669"/>
    <property type="project" value="TreeGrafter"/>
</dbReference>
<keyword evidence="2" id="KW-1185">Reference proteome</keyword>
<dbReference type="Gene3D" id="1.25.10.10">
    <property type="entry name" value="Leucine-rich Repeat Variant"/>
    <property type="match status" value="1"/>
</dbReference>
<gene>
    <name evidence="1" type="ORF">Cni_G10660</name>
</gene>